<keyword evidence="9 12" id="KW-0201">Cytochrome c-type biogenesis</keyword>
<dbReference type="NCBIfam" id="TIGR01190">
    <property type="entry name" value="ccmB"/>
    <property type="match status" value="1"/>
</dbReference>
<dbReference type="InterPro" id="IPR026031">
    <property type="entry name" value="Cyt_c_CcmB_bac"/>
</dbReference>
<evidence type="ECO:0000256" key="10">
    <source>
        <dbReference type="ARBA" id="ARBA00022989"/>
    </source>
</evidence>
<dbReference type="Proteomes" id="UP001059934">
    <property type="component" value="Chromosome"/>
</dbReference>
<evidence type="ECO:0000313" key="15">
    <source>
        <dbReference type="Proteomes" id="UP001059934"/>
    </source>
</evidence>
<dbReference type="InterPro" id="IPR003544">
    <property type="entry name" value="Cyt_c_biogenesis_CcmB"/>
</dbReference>
<proteinExistence type="inferred from homology"/>
<evidence type="ECO:0000256" key="13">
    <source>
        <dbReference type="SAM" id="Phobius"/>
    </source>
</evidence>
<evidence type="ECO:0000256" key="1">
    <source>
        <dbReference type="ARBA" id="ARBA00002442"/>
    </source>
</evidence>
<dbReference type="PANTHER" id="PTHR30070:SF1">
    <property type="entry name" value="CYTOCHROME C BIOGENESIS B-RELATED"/>
    <property type="match status" value="1"/>
</dbReference>
<keyword evidence="10 13" id="KW-1133">Transmembrane helix</keyword>
<feature type="transmembrane region" description="Helical" evidence="13">
    <location>
        <begin position="199"/>
        <end position="225"/>
    </location>
</feature>
<feature type="transmembrane region" description="Helical" evidence="13">
    <location>
        <begin position="101"/>
        <end position="124"/>
    </location>
</feature>
<feature type="transmembrane region" description="Helical" evidence="13">
    <location>
        <begin position="136"/>
        <end position="162"/>
    </location>
</feature>
<reference evidence="14" key="1">
    <citation type="submission" date="2022-08" db="EMBL/GenBank/DDBJ databases">
        <title>Catabolic pathway analysis in culturable SAR92 clade bacteria reveals their overlooked roles in DMSP degradation in coastal seas.</title>
        <authorList>
            <person name="He X."/>
            <person name="Zhang X."/>
            <person name="Zhang Y."/>
        </authorList>
    </citation>
    <scope>NUCLEOTIDE SEQUENCE</scope>
    <source>
        <strain evidence="14">H455</strain>
    </source>
</reference>
<protein>
    <recommendedName>
        <fullName evidence="4 12">Heme exporter protein B</fullName>
    </recommendedName>
</protein>
<dbReference type="EMBL" id="CP103416">
    <property type="protein sequence ID" value="UVW34533.1"/>
    <property type="molecule type" value="Genomic_DNA"/>
</dbReference>
<keyword evidence="11 12" id="KW-0472">Membrane</keyword>
<dbReference type="PANTHER" id="PTHR30070">
    <property type="entry name" value="HEME EXPORTER PROTEIN B"/>
    <property type="match status" value="1"/>
</dbReference>
<comment type="subcellular location">
    <subcellularLocation>
        <location evidence="2">Cell inner membrane</location>
        <topology evidence="2">Multi-pass membrane protein</topology>
    </subcellularLocation>
</comment>
<keyword evidence="15" id="KW-1185">Reference proteome</keyword>
<evidence type="ECO:0000256" key="3">
    <source>
        <dbReference type="ARBA" id="ARBA00010544"/>
    </source>
</evidence>
<evidence type="ECO:0000256" key="7">
    <source>
        <dbReference type="ARBA" id="ARBA00022519"/>
    </source>
</evidence>
<evidence type="ECO:0000256" key="2">
    <source>
        <dbReference type="ARBA" id="ARBA00004429"/>
    </source>
</evidence>
<keyword evidence="6 12" id="KW-1003">Cell membrane</keyword>
<sequence length="231" mass="24110">MASQAARKMDSGFAAWLRRDLLLAYRRSGEVASPVIFFIMVSTLIPLGLTPEAAQLEKVAAGMIWVMALLATLLSMDGLFTSDYQDGSLEQMLITPQLLPLPLLGKIAAHWLTTGLPLTLVSPLLGLMMSLPSVGYLPLVCSLALGTACLSLVGAVGAALTVSLRKGGLLLSLLVMPLYMPVIIFGTATVSYAVDGLNWLPPLAILGAMFAASVALCPLAAAGALRVTASN</sequence>
<evidence type="ECO:0000256" key="9">
    <source>
        <dbReference type="ARBA" id="ARBA00022748"/>
    </source>
</evidence>
<evidence type="ECO:0000256" key="5">
    <source>
        <dbReference type="ARBA" id="ARBA00022448"/>
    </source>
</evidence>
<keyword evidence="5 12" id="KW-0813">Transport</keyword>
<organism evidence="14 15">
    <name type="scientific">SAR92 clade bacterium H455</name>
    <dbReference type="NCBI Taxonomy" id="2974818"/>
    <lineage>
        <taxon>Bacteria</taxon>
        <taxon>Pseudomonadati</taxon>
        <taxon>Pseudomonadota</taxon>
        <taxon>Gammaproteobacteria</taxon>
        <taxon>Cellvibrionales</taxon>
        <taxon>Porticoccaceae</taxon>
        <taxon>SAR92 clade</taxon>
    </lineage>
</organism>
<evidence type="ECO:0000256" key="8">
    <source>
        <dbReference type="ARBA" id="ARBA00022692"/>
    </source>
</evidence>
<feature type="transmembrane region" description="Helical" evidence="13">
    <location>
        <begin position="61"/>
        <end position="80"/>
    </location>
</feature>
<evidence type="ECO:0000256" key="11">
    <source>
        <dbReference type="ARBA" id="ARBA00023136"/>
    </source>
</evidence>
<comment type="function">
    <text evidence="1 12">Required for the export of heme to the periplasm for the biogenesis of c-type cytochromes.</text>
</comment>
<dbReference type="Pfam" id="PF03379">
    <property type="entry name" value="CcmB"/>
    <property type="match status" value="1"/>
</dbReference>
<accession>A0ABY5TL10</accession>
<evidence type="ECO:0000256" key="4">
    <source>
        <dbReference type="ARBA" id="ARBA00016452"/>
    </source>
</evidence>
<keyword evidence="8 13" id="KW-0812">Transmembrane</keyword>
<evidence type="ECO:0000256" key="12">
    <source>
        <dbReference type="PIRNR" id="PIRNR002764"/>
    </source>
</evidence>
<name>A0ABY5TL10_9GAMM</name>
<gene>
    <name evidence="14" type="primary">ccmB</name>
    <name evidence="14" type="ORF">NYF23_11000</name>
</gene>
<evidence type="ECO:0000256" key="6">
    <source>
        <dbReference type="ARBA" id="ARBA00022475"/>
    </source>
</evidence>
<dbReference type="PRINTS" id="PR01414">
    <property type="entry name" value="CCMBBIOGNSIS"/>
</dbReference>
<feature type="transmembrane region" description="Helical" evidence="13">
    <location>
        <begin position="169"/>
        <end position="193"/>
    </location>
</feature>
<keyword evidence="7 12" id="KW-0997">Cell inner membrane</keyword>
<comment type="similarity">
    <text evidence="3 12">Belongs to the CcmB/CycW/HelB family.</text>
</comment>
<evidence type="ECO:0000313" key="14">
    <source>
        <dbReference type="EMBL" id="UVW34533.1"/>
    </source>
</evidence>
<dbReference type="PIRSF" id="PIRSF002764">
    <property type="entry name" value="CcmB"/>
    <property type="match status" value="1"/>
</dbReference>
<feature type="transmembrane region" description="Helical" evidence="13">
    <location>
        <begin position="31"/>
        <end position="49"/>
    </location>
</feature>